<keyword evidence="2" id="KW-1185">Reference proteome</keyword>
<dbReference type="Proteomes" id="UP000798662">
    <property type="component" value="Chromosome 2"/>
</dbReference>
<gene>
    <name evidence="1" type="ORF">I4F81_008834</name>
</gene>
<organism evidence="1 2">
    <name type="scientific">Pyropia yezoensis</name>
    <name type="common">Susabi-nori</name>
    <name type="synonym">Porphyra yezoensis</name>
    <dbReference type="NCBI Taxonomy" id="2788"/>
    <lineage>
        <taxon>Eukaryota</taxon>
        <taxon>Rhodophyta</taxon>
        <taxon>Bangiophyceae</taxon>
        <taxon>Bangiales</taxon>
        <taxon>Bangiaceae</taxon>
        <taxon>Pyropia</taxon>
    </lineage>
</organism>
<protein>
    <submittedName>
        <fullName evidence="1">Uncharacterized protein</fullName>
    </submittedName>
</protein>
<name>A0ACC3C7M7_PYRYE</name>
<proteinExistence type="predicted"/>
<evidence type="ECO:0000313" key="1">
    <source>
        <dbReference type="EMBL" id="KAK1866314.1"/>
    </source>
</evidence>
<comment type="caution">
    <text evidence="1">The sequence shown here is derived from an EMBL/GenBank/DDBJ whole genome shotgun (WGS) entry which is preliminary data.</text>
</comment>
<accession>A0ACC3C7M7</accession>
<evidence type="ECO:0000313" key="2">
    <source>
        <dbReference type="Proteomes" id="UP000798662"/>
    </source>
</evidence>
<dbReference type="EMBL" id="CM020619">
    <property type="protein sequence ID" value="KAK1866314.1"/>
    <property type="molecule type" value="Genomic_DNA"/>
</dbReference>
<sequence>MQPVVGPLMGLRVCPPAPSLLILVSFFICSGGRDRTRAALTHRGGRRRPVSASMWGWRRAAGWLPMPRTRTTAAGTVSGPLVCDGKREGGWTAATGGPWIGQRGAAAGLRSGAYPL</sequence>
<reference evidence="1" key="1">
    <citation type="submission" date="2019-11" db="EMBL/GenBank/DDBJ databases">
        <title>Nori genome reveals adaptations in red seaweeds to the harsh intertidal environment.</title>
        <authorList>
            <person name="Wang D."/>
            <person name="Mao Y."/>
        </authorList>
    </citation>
    <scope>NUCLEOTIDE SEQUENCE</scope>
    <source>
        <tissue evidence="1">Gametophyte</tissue>
    </source>
</reference>